<evidence type="ECO:0000313" key="2">
    <source>
        <dbReference type="Proteomes" id="UP000254808"/>
    </source>
</evidence>
<evidence type="ECO:0000313" key="1">
    <source>
        <dbReference type="EMBL" id="AXJ01714.1"/>
    </source>
</evidence>
<dbReference type="KEGG" id="cprv:CYPRO_2472"/>
<evidence type="ECO:0008006" key="3">
    <source>
        <dbReference type="Google" id="ProtNLM"/>
    </source>
</evidence>
<gene>
    <name evidence="1" type="ORF">CYPRO_2472</name>
</gene>
<dbReference type="InterPro" id="IPR036397">
    <property type="entry name" value="RNaseH_sf"/>
</dbReference>
<keyword evidence="2" id="KW-1185">Reference proteome</keyword>
<accession>A0A345UML2</accession>
<dbReference type="GO" id="GO:0003676">
    <property type="term" value="F:nucleic acid binding"/>
    <property type="evidence" value="ECO:0007669"/>
    <property type="project" value="InterPro"/>
</dbReference>
<protein>
    <recommendedName>
        <fullName evidence="3">Piwi domain-containing protein</fullName>
    </recommendedName>
</protein>
<dbReference type="Proteomes" id="UP000254808">
    <property type="component" value="Chromosome"/>
</dbReference>
<reference evidence="1 2" key="1">
    <citation type="submission" date="2018-03" db="EMBL/GenBank/DDBJ databases">
        <title>Phenotypic and genomic properties of Cyclonatronum proteinivorum gen. nov., sp. nov., a haloalkaliphilic bacteroidete from soda lakes possessing Na+-translocating rhodopsin.</title>
        <authorList>
            <person name="Toshchakov S.V."/>
            <person name="Korzhenkov A."/>
            <person name="Samarov N.I."/>
            <person name="Kublanov I.V."/>
            <person name="Muntyan M.S."/>
            <person name="Sorokin D.Y."/>
        </authorList>
    </citation>
    <scope>NUCLEOTIDE SEQUENCE [LARGE SCALE GENOMIC DNA]</scope>
    <source>
        <strain evidence="1 2">Omega</strain>
    </source>
</reference>
<dbReference type="AlphaFoldDB" id="A0A345UML2"/>
<organism evidence="1 2">
    <name type="scientific">Cyclonatronum proteinivorum</name>
    <dbReference type="NCBI Taxonomy" id="1457365"/>
    <lineage>
        <taxon>Bacteria</taxon>
        <taxon>Pseudomonadati</taxon>
        <taxon>Balneolota</taxon>
        <taxon>Balneolia</taxon>
        <taxon>Balneolales</taxon>
        <taxon>Cyclonatronaceae</taxon>
        <taxon>Cyclonatronum</taxon>
    </lineage>
</organism>
<dbReference type="InterPro" id="IPR012337">
    <property type="entry name" value="RNaseH-like_sf"/>
</dbReference>
<proteinExistence type="predicted"/>
<name>A0A345UML2_9BACT</name>
<dbReference type="Gene3D" id="3.40.50.2300">
    <property type="match status" value="1"/>
</dbReference>
<dbReference type="EMBL" id="CP027806">
    <property type="protein sequence ID" value="AXJ01714.1"/>
    <property type="molecule type" value="Genomic_DNA"/>
</dbReference>
<dbReference type="Gene3D" id="3.30.420.10">
    <property type="entry name" value="Ribonuclease H-like superfamily/Ribonuclease H"/>
    <property type="match status" value="1"/>
</dbReference>
<dbReference type="SUPFAM" id="SSF53098">
    <property type="entry name" value="Ribonuclease H-like"/>
    <property type="match status" value="1"/>
</dbReference>
<sequence>MYINLLSLKMPELKNVSFRVYSEQDALNRRVALGPQLTGDRKQLTWYTAFEETDGSSAETLAVDFSSQPGILQRYYLFHLEKYARELQMLTRRSDFGALEVWVPQKSRPEDFTQPVRFFGFSLRIVRSQPDGKYRLRVGYLREMRLLQQPLSSMTKHKHKIREVVFRQQLLKLKSAEKWLPADASELFPVVSPALTGLPGLRLTAPARQRTYGRKHALVLVKGFVKKYLRSPAFRQAFPYLDQRNKSAFARVQTSDLIHLNDTVHALETGRGAITTHADLNAVLQQKGPYLGIRKPVLHYLIVHAVHDEGACKKLRFFIENQLSTFMKQSFRCEGTLAFQMDKALVPQLKEGLQALYRRGIKPDLVWYVSPWGPHEEDPVRRVIYHQFKQFMTGQQLPSQVIRSASVNGSMPYYSCNLGIKLWFKLHGIPWLAAEREKDQLVMGLNMYRAKGAGQGWTAGVLCMSEAENILRIGAERADHPEDLVQVVAHALQRMREELLKSSTRAIVVHYYKPLNRHEAAQIRKLLDAFCRQTGKEVLIYIAGISDATYGEHLIWREQPGEPGDKPLISGLNPAEAVRVGDDVWLLCTHTRKNYKTRASQPNLLRVQLEKVQGGAAADAASRQRIDEPESIGILAQILRFTLLNWKSVLPGRIPLTLRLTGYMARHHAQLPGGGGFSNRYAANGIVNL</sequence>